<reference evidence="2 3" key="1">
    <citation type="submission" date="2019-11" db="EMBL/GenBank/DDBJ databases">
        <authorList>
            <person name="He Y."/>
        </authorList>
    </citation>
    <scope>NUCLEOTIDE SEQUENCE [LARGE SCALE GENOMIC DNA]</scope>
    <source>
        <strain evidence="2 3">SCSIO 58843</strain>
    </source>
</reference>
<keyword evidence="1" id="KW-0472">Membrane</keyword>
<keyword evidence="1" id="KW-0812">Transmembrane</keyword>
<dbReference type="InterPro" id="IPR007060">
    <property type="entry name" value="FtsL/DivIC"/>
</dbReference>
<evidence type="ECO:0000313" key="2">
    <source>
        <dbReference type="EMBL" id="QGG95977.1"/>
    </source>
</evidence>
<dbReference type="KEGG" id="atq:GH723_13200"/>
<protein>
    <recommendedName>
        <fullName evidence="4">Septum formation initiator family protein</fullName>
    </recommendedName>
</protein>
<dbReference type="Proteomes" id="UP000334019">
    <property type="component" value="Chromosome"/>
</dbReference>
<dbReference type="AlphaFoldDB" id="A0A5Q2RPE0"/>
<accession>A0A5Q2RPE0</accession>
<keyword evidence="3" id="KW-1185">Reference proteome</keyword>
<dbReference type="EMBL" id="CP045851">
    <property type="protein sequence ID" value="QGG95977.1"/>
    <property type="molecule type" value="Genomic_DNA"/>
</dbReference>
<feature type="transmembrane region" description="Helical" evidence="1">
    <location>
        <begin position="7"/>
        <end position="27"/>
    </location>
</feature>
<evidence type="ECO:0000256" key="1">
    <source>
        <dbReference type="SAM" id="Phobius"/>
    </source>
</evidence>
<keyword evidence="1" id="KW-1133">Transmembrane helix</keyword>
<dbReference type="Pfam" id="PF04977">
    <property type="entry name" value="DivIC"/>
    <property type="match status" value="1"/>
</dbReference>
<sequence length="114" mass="12390">MEANARRLVWPVVAALLVIGALFLTMFPTRTWLDQRNAISASTAELEELDAELAELDARVAALDSPEEIELLAREQYGMVRPGEEAYSLLPLPAPPIDIPPGWPFTAAPPADAP</sequence>
<organism evidence="2 3">
    <name type="scientific">Actinomarinicola tropica</name>
    <dbReference type="NCBI Taxonomy" id="2789776"/>
    <lineage>
        <taxon>Bacteria</taxon>
        <taxon>Bacillati</taxon>
        <taxon>Actinomycetota</taxon>
        <taxon>Acidimicrobiia</taxon>
        <taxon>Acidimicrobiales</taxon>
        <taxon>Iamiaceae</taxon>
        <taxon>Actinomarinicola</taxon>
    </lineage>
</organism>
<evidence type="ECO:0008006" key="4">
    <source>
        <dbReference type="Google" id="ProtNLM"/>
    </source>
</evidence>
<proteinExistence type="predicted"/>
<name>A0A5Q2RPE0_9ACTN</name>
<gene>
    <name evidence="2" type="ORF">GH723_13200</name>
</gene>
<evidence type="ECO:0000313" key="3">
    <source>
        <dbReference type="Proteomes" id="UP000334019"/>
    </source>
</evidence>
<dbReference type="RefSeq" id="WP_153760083.1">
    <property type="nucleotide sequence ID" value="NZ_CP045851.1"/>
</dbReference>